<feature type="transmembrane region" description="Helical" evidence="9">
    <location>
        <begin position="199"/>
        <end position="220"/>
    </location>
</feature>
<evidence type="ECO:0000256" key="2">
    <source>
        <dbReference type="ARBA" id="ARBA00022475"/>
    </source>
</evidence>
<comment type="caution">
    <text evidence="11">The sequence shown here is derived from an EMBL/GenBank/DDBJ whole genome shotgun (WGS) entry which is preliminary data.</text>
</comment>
<dbReference type="Proteomes" id="UP000677082">
    <property type="component" value="Unassembled WGS sequence"/>
</dbReference>
<dbReference type="AlphaFoldDB" id="A0A919TFX2"/>
<accession>A0A919TFX2</accession>
<keyword evidence="2" id="KW-1003">Cell membrane</keyword>
<evidence type="ECO:0000256" key="7">
    <source>
        <dbReference type="ARBA" id="ARBA00023012"/>
    </source>
</evidence>
<feature type="transmembrane region" description="Helical" evidence="9">
    <location>
        <begin position="57"/>
        <end position="78"/>
    </location>
</feature>
<evidence type="ECO:0000256" key="1">
    <source>
        <dbReference type="ARBA" id="ARBA00004651"/>
    </source>
</evidence>
<sequence>MIAWPAFGAGMLLLGAVVLALAVARRFPAPLLGMLGATAVTGLLATGLWLAGSPVAVTGRLWVAAVALLAPTAIALYPDGRPPTGLGWSAPALLVATGGLGIAYPAQFAYTGLIELVQYLLVLAMHWWRFEHSEPAARRSLQWLALGALPGSLIAGTAGFTLSRSGAAVIVLLVWAVLLTCLVVGIAAPDIRDIRRLTLAVSSHALTVLMVMSVFAGVLAGLDMIAGHRVTLAPGALGLIAAGCALGYAPFARLFRQIIEILLFGVRHDPIQAASRAGDQLGEDPIPALRSLRESLALPYAALVDGSGRIVAATGSAAGVVVQQPLSPTDPRLGRLEVGLRTGQSRLLRGDQQVLAVLAPALGQLMHARRLGADLQASRAAMVEGIEEERRRLRRDLHDGVGPRLTGLAYAADAARNVLGRDPERAATLLTGVRAEAGEAIAEVRRLVEGLRPPSLDQVGLEQALRQHARHLLRPDGRPLLVEVLVPVPLPPLGAAIEVAAYRIVVEALTNTARHADGEHAVVTLRRDGDVLAVEIRDDGAARGPWLPGVGITSMRERTELLGGSVVAGAGEDGGSVVATLPLVASVHR</sequence>
<proteinExistence type="predicted"/>
<keyword evidence="3" id="KW-0808">Transferase</keyword>
<evidence type="ECO:0000313" key="11">
    <source>
        <dbReference type="EMBL" id="GIM93670.1"/>
    </source>
</evidence>
<dbReference type="Pfam" id="PF07730">
    <property type="entry name" value="HisKA_3"/>
    <property type="match status" value="1"/>
</dbReference>
<gene>
    <name evidence="11" type="ORF">Ato02nite_054630</name>
</gene>
<evidence type="ECO:0000259" key="10">
    <source>
        <dbReference type="Pfam" id="PF07730"/>
    </source>
</evidence>
<evidence type="ECO:0000256" key="4">
    <source>
        <dbReference type="ARBA" id="ARBA00022692"/>
    </source>
</evidence>
<name>A0A919TFX2_9ACTN</name>
<dbReference type="Gene3D" id="3.30.565.10">
    <property type="entry name" value="Histidine kinase-like ATPase, C-terminal domain"/>
    <property type="match status" value="1"/>
</dbReference>
<dbReference type="PANTHER" id="PTHR24421">
    <property type="entry name" value="NITRATE/NITRITE SENSOR PROTEIN NARX-RELATED"/>
    <property type="match status" value="1"/>
</dbReference>
<feature type="transmembrane region" description="Helical" evidence="9">
    <location>
        <begin position="232"/>
        <end position="251"/>
    </location>
</feature>
<dbReference type="GO" id="GO:0005886">
    <property type="term" value="C:plasma membrane"/>
    <property type="evidence" value="ECO:0007669"/>
    <property type="project" value="UniProtKB-SubCell"/>
</dbReference>
<feature type="transmembrane region" description="Helical" evidence="9">
    <location>
        <begin position="31"/>
        <end position="51"/>
    </location>
</feature>
<evidence type="ECO:0000256" key="3">
    <source>
        <dbReference type="ARBA" id="ARBA00022679"/>
    </source>
</evidence>
<keyword evidence="6 9" id="KW-1133">Transmembrane helix</keyword>
<evidence type="ECO:0000256" key="6">
    <source>
        <dbReference type="ARBA" id="ARBA00022989"/>
    </source>
</evidence>
<feature type="transmembrane region" description="Helical" evidence="9">
    <location>
        <begin position="6"/>
        <end position="24"/>
    </location>
</feature>
<dbReference type="Gene3D" id="1.20.5.1930">
    <property type="match status" value="1"/>
</dbReference>
<keyword evidence="7" id="KW-0902">Two-component regulatory system</keyword>
<feature type="domain" description="Signal transduction histidine kinase subgroup 3 dimerisation and phosphoacceptor" evidence="10">
    <location>
        <begin position="389"/>
        <end position="456"/>
    </location>
</feature>
<protein>
    <recommendedName>
        <fullName evidence="10">Signal transduction histidine kinase subgroup 3 dimerisation and phosphoacceptor domain-containing protein</fullName>
    </recommendedName>
</protein>
<dbReference type="GO" id="GO:0000155">
    <property type="term" value="F:phosphorelay sensor kinase activity"/>
    <property type="evidence" value="ECO:0007669"/>
    <property type="project" value="InterPro"/>
</dbReference>
<evidence type="ECO:0000256" key="8">
    <source>
        <dbReference type="ARBA" id="ARBA00023136"/>
    </source>
</evidence>
<feature type="transmembrane region" description="Helical" evidence="9">
    <location>
        <begin position="85"/>
        <end position="104"/>
    </location>
</feature>
<feature type="transmembrane region" description="Helical" evidence="9">
    <location>
        <begin position="166"/>
        <end position="187"/>
    </location>
</feature>
<organism evidence="11 12">
    <name type="scientific">Paractinoplanes toevensis</name>
    <dbReference type="NCBI Taxonomy" id="571911"/>
    <lineage>
        <taxon>Bacteria</taxon>
        <taxon>Bacillati</taxon>
        <taxon>Actinomycetota</taxon>
        <taxon>Actinomycetes</taxon>
        <taxon>Micromonosporales</taxon>
        <taxon>Micromonosporaceae</taxon>
        <taxon>Paractinoplanes</taxon>
    </lineage>
</organism>
<comment type="subcellular location">
    <subcellularLocation>
        <location evidence="1">Cell membrane</location>
        <topology evidence="1">Multi-pass membrane protein</topology>
    </subcellularLocation>
</comment>
<dbReference type="InterPro" id="IPR011712">
    <property type="entry name" value="Sig_transdc_His_kin_sub3_dim/P"/>
</dbReference>
<dbReference type="SUPFAM" id="SSF55874">
    <property type="entry name" value="ATPase domain of HSP90 chaperone/DNA topoisomerase II/histidine kinase"/>
    <property type="match status" value="1"/>
</dbReference>
<dbReference type="EMBL" id="BOQN01000068">
    <property type="protein sequence ID" value="GIM93670.1"/>
    <property type="molecule type" value="Genomic_DNA"/>
</dbReference>
<feature type="transmembrane region" description="Helical" evidence="9">
    <location>
        <begin position="110"/>
        <end position="128"/>
    </location>
</feature>
<dbReference type="PANTHER" id="PTHR24421:SF37">
    <property type="entry name" value="SENSOR HISTIDINE KINASE NARS"/>
    <property type="match status" value="1"/>
</dbReference>
<dbReference type="InterPro" id="IPR036890">
    <property type="entry name" value="HATPase_C_sf"/>
</dbReference>
<keyword evidence="4 9" id="KW-0812">Transmembrane</keyword>
<feature type="transmembrane region" description="Helical" evidence="9">
    <location>
        <begin position="140"/>
        <end position="160"/>
    </location>
</feature>
<keyword evidence="8 9" id="KW-0472">Membrane</keyword>
<keyword evidence="12" id="KW-1185">Reference proteome</keyword>
<reference evidence="11 12" key="1">
    <citation type="submission" date="2021-03" db="EMBL/GenBank/DDBJ databases">
        <title>Whole genome shotgun sequence of Actinoplanes toevensis NBRC 105298.</title>
        <authorList>
            <person name="Komaki H."/>
            <person name="Tamura T."/>
        </authorList>
    </citation>
    <scope>NUCLEOTIDE SEQUENCE [LARGE SCALE GENOMIC DNA]</scope>
    <source>
        <strain evidence="11 12">NBRC 105298</strain>
    </source>
</reference>
<evidence type="ECO:0000256" key="9">
    <source>
        <dbReference type="SAM" id="Phobius"/>
    </source>
</evidence>
<dbReference type="GO" id="GO:0046983">
    <property type="term" value="F:protein dimerization activity"/>
    <property type="evidence" value="ECO:0007669"/>
    <property type="project" value="InterPro"/>
</dbReference>
<dbReference type="InterPro" id="IPR050482">
    <property type="entry name" value="Sensor_HK_TwoCompSys"/>
</dbReference>
<keyword evidence="5" id="KW-0418">Kinase</keyword>
<dbReference type="CDD" id="cd16917">
    <property type="entry name" value="HATPase_UhpB-NarQ-NarX-like"/>
    <property type="match status" value="1"/>
</dbReference>
<dbReference type="RefSeq" id="WP_213009469.1">
    <property type="nucleotide sequence ID" value="NZ_BOQN01000068.1"/>
</dbReference>
<evidence type="ECO:0000313" key="12">
    <source>
        <dbReference type="Proteomes" id="UP000677082"/>
    </source>
</evidence>
<evidence type="ECO:0000256" key="5">
    <source>
        <dbReference type="ARBA" id="ARBA00022777"/>
    </source>
</evidence>